<organism evidence="8 9">
    <name type="scientific">Natranaerobius thermophilus (strain ATCC BAA-1301 / DSM 18059 / JW/NM-WN-LF)</name>
    <dbReference type="NCBI Taxonomy" id="457570"/>
    <lineage>
        <taxon>Bacteria</taxon>
        <taxon>Bacillati</taxon>
        <taxon>Bacillota</taxon>
        <taxon>Clostridia</taxon>
        <taxon>Natranaerobiales</taxon>
        <taxon>Natranaerobiaceae</taxon>
        <taxon>Natranaerobius</taxon>
    </lineage>
</organism>
<feature type="transmembrane region" description="Helical" evidence="7">
    <location>
        <begin position="153"/>
        <end position="175"/>
    </location>
</feature>
<comment type="similarity">
    <text evidence="1 7">Belongs to the Lgt family.</text>
</comment>
<feature type="transmembrane region" description="Helical" evidence="7">
    <location>
        <begin position="187"/>
        <end position="205"/>
    </location>
</feature>
<feature type="transmembrane region" description="Helical" evidence="7">
    <location>
        <begin position="43"/>
        <end position="67"/>
    </location>
</feature>
<dbReference type="InParanoid" id="B2A0J7"/>
<keyword evidence="3 7" id="KW-0808">Transferase</keyword>
<name>B2A0J7_NATTJ</name>
<dbReference type="NCBIfam" id="TIGR00544">
    <property type="entry name" value="lgt"/>
    <property type="match status" value="1"/>
</dbReference>
<feature type="transmembrane region" description="Helical" evidence="7">
    <location>
        <begin position="87"/>
        <end position="105"/>
    </location>
</feature>
<dbReference type="GO" id="GO:0042158">
    <property type="term" value="P:lipoprotein biosynthetic process"/>
    <property type="evidence" value="ECO:0007669"/>
    <property type="project" value="UniProtKB-UniRule"/>
</dbReference>
<dbReference type="RefSeq" id="WP_012447436.1">
    <property type="nucleotide sequence ID" value="NC_010718.1"/>
</dbReference>
<evidence type="ECO:0000256" key="5">
    <source>
        <dbReference type="ARBA" id="ARBA00022989"/>
    </source>
</evidence>
<dbReference type="KEGG" id="nth:Nther_0974"/>
<dbReference type="HOGENOM" id="CLU_013386_1_2_9"/>
<dbReference type="PANTHER" id="PTHR30589:SF0">
    <property type="entry name" value="PHOSPHATIDYLGLYCEROL--PROLIPOPROTEIN DIACYLGLYCERYL TRANSFERASE"/>
    <property type="match status" value="1"/>
</dbReference>
<accession>B2A0J7</accession>
<dbReference type="EMBL" id="CP001034">
    <property type="protein sequence ID" value="ACB84558.1"/>
    <property type="molecule type" value="Genomic_DNA"/>
</dbReference>
<gene>
    <name evidence="7" type="primary">lgt</name>
    <name evidence="8" type="ordered locus">Nther_0974</name>
</gene>
<keyword evidence="6 7" id="KW-0472">Membrane</keyword>
<keyword evidence="9" id="KW-1185">Reference proteome</keyword>
<evidence type="ECO:0000313" key="9">
    <source>
        <dbReference type="Proteomes" id="UP000001683"/>
    </source>
</evidence>
<sequence>MKVLFWIFDIPVHFFGVTIAAGVLAGIWLIYREASNSNEFNQNTILDMAIYMFLFVIVGARVGYILFYNPAHYLQDPLQIFMIHQGGLSVHGGIVGGLLFGIWYVKKYKLDFWKLADLFAPALILGQAIGRIGCDVFGKPMETHRFWGVVYEGVLVHPAQIYEVILNFVVFFILWEKRKVKNYHGQIFLWYIILFSVNRGIVEIFRVNPTIVGELSVSHLLSLIFIIAALIISYFRKQEGALLDVSNNQFGIKKILNLIIVVILSLISVFIYYSVWGGWVA</sequence>
<feature type="transmembrane region" description="Helical" evidence="7">
    <location>
        <begin position="217"/>
        <end position="235"/>
    </location>
</feature>
<dbReference type="HAMAP" id="MF_01147">
    <property type="entry name" value="Lgt"/>
    <property type="match status" value="1"/>
</dbReference>
<evidence type="ECO:0000256" key="1">
    <source>
        <dbReference type="ARBA" id="ARBA00007150"/>
    </source>
</evidence>
<evidence type="ECO:0000256" key="2">
    <source>
        <dbReference type="ARBA" id="ARBA00022475"/>
    </source>
</evidence>
<dbReference type="EC" id="2.5.1.145" evidence="7"/>
<feature type="transmembrane region" description="Helical" evidence="7">
    <location>
        <begin position="255"/>
        <end position="275"/>
    </location>
</feature>
<keyword evidence="5 7" id="KW-1133">Transmembrane helix</keyword>
<dbReference type="Pfam" id="PF01790">
    <property type="entry name" value="LGT"/>
    <property type="match status" value="1"/>
</dbReference>
<evidence type="ECO:0000256" key="6">
    <source>
        <dbReference type="ARBA" id="ARBA00023136"/>
    </source>
</evidence>
<keyword evidence="2 7" id="KW-1003">Cell membrane</keyword>
<keyword evidence="4 7" id="KW-0812">Transmembrane</keyword>
<feature type="transmembrane region" description="Helical" evidence="7">
    <location>
        <begin position="12"/>
        <end position="31"/>
    </location>
</feature>
<dbReference type="OrthoDB" id="871140at2"/>
<dbReference type="GO" id="GO:0005886">
    <property type="term" value="C:plasma membrane"/>
    <property type="evidence" value="ECO:0007669"/>
    <property type="project" value="UniProtKB-SubCell"/>
</dbReference>
<evidence type="ECO:0000256" key="7">
    <source>
        <dbReference type="HAMAP-Rule" id="MF_01147"/>
    </source>
</evidence>
<dbReference type="UniPathway" id="UPA00664"/>
<comment type="function">
    <text evidence="7">Catalyzes the transfer of the diacylglyceryl group from phosphatidylglycerol to the sulfhydryl group of the N-terminal cysteine of a prolipoprotein, the first step in the formation of mature lipoproteins.</text>
</comment>
<evidence type="ECO:0000313" key="8">
    <source>
        <dbReference type="EMBL" id="ACB84558.1"/>
    </source>
</evidence>
<comment type="pathway">
    <text evidence="7">Protein modification; lipoprotein biosynthesis (diacylglyceryl transfer).</text>
</comment>
<dbReference type="GO" id="GO:0008961">
    <property type="term" value="F:phosphatidylglycerol-prolipoprotein diacylglyceryl transferase activity"/>
    <property type="evidence" value="ECO:0007669"/>
    <property type="project" value="UniProtKB-UniRule"/>
</dbReference>
<feature type="transmembrane region" description="Helical" evidence="7">
    <location>
        <begin position="112"/>
        <end position="133"/>
    </location>
</feature>
<dbReference type="PANTHER" id="PTHR30589">
    <property type="entry name" value="PROLIPOPROTEIN DIACYLGLYCERYL TRANSFERASE"/>
    <property type="match status" value="1"/>
</dbReference>
<dbReference type="Proteomes" id="UP000001683">
    <property type="component" value="Chromosome"/>
</dbReference>
<dbReference type="STRING" id="457570.Nther_0974"/>
<dbReference type="AlphaFoldDB" id="B2A0J7"/>
<dbReference type="eggNOG" id="COG0682">
    <property type="taxonomic scope" value="Bacteria"/>
</dbReference>
<evidence type="ECO:0000256" key="4">
    <source>
        <dbReference type="ARBA" id="ARBA00022692"/>
    </source>
</evidence>
<feature type="binding site" evidence="7">
    <location>
        <position position="131"/>
    </location>
    <ligand>
        <name>a 1,2-diacyl-sn-glycero-3-phospho-(1'-sn-glycerol)</name>
        <dbReference type="ChEBI" id="CHEBI:64716"/>
    </ligand>
</feature>
<proteinExistence type="inferred from homology"/>
<reference evidence="8 9" key="2">
    <citation type="journal article" date="2011" name="J. Bacteriol.">
        <title>Complete genome sequence of the anaerobic, halophilic alkalithermophile Natranaerobius thermophilus JW/NM-WN-LF.</title>
        <authorList>
            <person name="Zhao B."/>
            <person name="Mesbah N.M."/>
            <person name="Dalin E."/>
            <person name="Goodwin L."/>
            <person name="Nolan M."/>
            <person name="Pitluck S."/>
            <person name="Chertkov O."/>
            <person name="Brettin T.S."/>
            <person name="Han J."/>
            <person name="Larimer F.W."/>
            <person name="Land M.L."/>
            <person name="Hauser L."/>
            <person name="Kyrpides N."/>
            <person name="Wiegel J."/>
        </authorList>
    </citation>
    <scope>NUCLEOTIDE SEQUENCE [LARGE SCALE GENOMIC DNA]</scope>
    <source>
        <strain evidence="9">ATCC BAA-1301 / DSM 18059 / JW/NM-WN-LF</strain>
    </source>
</reference>
<dbReference type="InterPro" id="IPR001640">
    <property type="entry name" value="Lgt"/>
</dbReference>
<comment type="catalytic activity">
    <reaction evidence="7">
        <text>L-cysteinyl-[prolipoprotein] + a 1,2-diacyl-sn-glycero-3-phospho-(1'-sn-glycerol) = an S-1,2-diacyl-sn-glyceryl-L-cysteinyl-[prolipoprotein] + sn-glycerol 1-phosphate + H(+)</text>
        <dbReference type="Rhea" id="RHEA:56712"/>
        <dbReference type="Rhea" id="RHEA-COMP:14679"/>
        <dbReference type="Rhea" id="RHEA-COMP:14680"/>
        <dbReference type="ChEBI" id="CHEBI:15378"/>
        <dbReference type="ChEBI" id="CHEBI:29950"/>
        <dbReference type="ChEBI" id="CHEBI:57685"/>
        <dbReference type="ChEBI" id="CHEBI:64716"/>
        <dbReference type="ChEBI" id="CHEBI:140658"/>
        <dbReference type="EC" id="2.5.1.145"/>
    </reaction>
</comment>
<keyword evidence="8" id="KW-0449">Lipoprotein</keyword>
<protein>
    <recommendedName>
        <fullName evidence="7">Phosphatidylglycerol--prolipoprotein diacylglyceryl transferase</fullName>
        <ecNumber evidence="7">2.5.1.145</ecNumber>
    </recommendedName>
</protein>
<comment type="subcellular location">
    <subcellularLocation>
        <location evidence="7">Cell membrane</location>
        <topology evidence="7">Multi-pass membrane protein</topology>
    </subcellularLocation>
</comment>
<reference evidence="8 9" key="1">
    <citation type="submission" date="2008-04" db="EMBL/GenBank/DDBJ databases">
        <title>Complete sequence of chromosome of Natranaerobius thermophilus JW/NM-WN-LF.</title>
        <authorList>
            <consortium name="US DOE Joint Genome Institute"/>
            <person name="Copeland A."/>
            <person name="Lucas S."/>
            <person name="Lapidus A."/>
            <person name="Glavina del Rio T."/>
            <person name="Dalin E."/>
            <person name="Tice H."/>
            <person name="Bruce D."/>
            <person name="Goodwin L."/>
            <person name="Pitluck S."/>
            <person name="Chertkov O."/>
            <person name="Brettin T."/>
            <person name="Detter J.C."/>
            <person name="Han C."/>
            <person name="Kuske C.R."/>
            <person name="Schmutz J."/>
            <person name="Larimer F."/>
            <person name="Land M."/>
            <person name="Hauser L."/>
            <person name="Kyrpides N."/>
            <person name="Lykidis A."/>
            <person name="Mesbah N.M."/>
            <person name="Wiegel J."/>
        </authorList>
    </citation>
    <scope>NUCLEOTIDE SEQUENCE [LARGE SCALE GENOMIC DNA]</scope>
    <source>
        <strain evidence="9">ATCC BAA-1301 / DSM 18059 / JW/NM-WN-LF</strain>
    </source>
</reference>
<evidence type="ECO:0000256" key="3">
    <source>
        <dbReference type="ARBA" id="ARBA00022679"/>
    </source>
</evidence>